<reference evidence="4" key="2">
    <citation type="submission" date="2025-09" db="UniProtKB">
        <authorList>
            <consortium name="Ensembl"/>
        </authorList>
    </citation>
    <scope>IDENTIFICATION</scope>
</reference>
<protein>
    <recommendedName>
        <fullName evidence="2">ribonuclease H</fullName>
        <ecNumber evidence="2">3.1.26.4</ecNumber>
    </recommendedName>
</protein>
<proteinExistence type="inferred from homology"/>
<dbReference type="STRING" id="1676925.ENSPKIP00000003187"/>
<evidence type="ECO:0000259" key="3">
    <source>
        <dbReference type="Pfam" id="PF00078"/>
    </source>
</evidence>
<dbReference type="EC" id="3.1.26.4" evidence="2"/>
<comment type="similarity">
    <text evidence="1">Belongs to the beta type-B retroviral polymerase family. HERV class-II K(HML-2) pol subfamily.</text>
</comment>
<accession>A0A3B3Q946</accession>
<evidence type="ECO:0000256" key="2">
    <source>
        <dbReference type="ARBA" id="ARBA00012180"/>
    </source>
</evidence>
<dbReference type="SUPFAM" id="SSF56672">
    <property type="entry name" value="DNA/RNA polymerases"/>
    <property type="match status" value="1"/>
</dbReference>
<dbReference type="Proteomes" id="UP000261540">
    <property type="component" value="Unplaced"/>
</dbReference>
<dbReference type="Gene3D" id="3.30.70.270">
    <property type="match status" value="2"/>
</dbReference>
<dbReference type="PANTHER" id="PTHR33064">
    <property type="entry name" value="POL PROTEIN"/>
    <property type="match status" value="1"/>
</dbReference>
<keyword evidence="5" id="KW-1185">Reference proteome</keyword>
<dbReference type="Ensembl" id="ENSPKIT00000027146.1">
    <property type="protein sequence ID" value="ENSPKIP00000003187.1"/>
    <property type="gene ID" value="ENSPKIG00000020799.1"/>
</dbReference>
<dbReference type="InterPro" id="IPR051320">
    <property type="entry name" value="Viral_Replic_Matur_Polypro"/>
</dbReference>
<organism evidence="4 5">
    <name type="scientific">Paramormyrops kingsleyae</name>
    <dbReference type="NCBI Taxonomy" id="1676925"/>
    <lineage>
        <taxon>Eukaryota</taxon>
        <taxon>Metazoa</taxon>
        <taxon>Chordata</taxon>
        <taxon>Craniata</taxon>
        <taxon>Vertebrata</taxon>
        <taxon>Euteleostomi</taxon>
        <taxon>Actinopterygii</taxon>
        <taxon>Neopterygii</taxon>
        <taxon>Teleostei</taxon>
        <taxon>Osteoglossocephala</taxon>
        <taxon>Osteoglossomorpha</taxon>
        <taxon>Osteoglossiformes</taxon>
        <taxon>Mormyridae</taxon>
        <taxon>Paramormyrops</taxon>
    </lineage>
</organism>
<dbReference type="GO" id="GO:0004523">
    <property type="term" value="F:RNA-DNA hybrid ribonuclease activity"/>
    <property type="evidence" value="ECO:0007669"/>
    <property type="project" value="UniProtKB-EC"/>
</dbReference>
<evidence type="ECO:0000313" key="5">
    <source>
        <dbReference type="Proteomes" id="UP000261540"/>
    </source>
</evidence>
<sequence>MKVEMGEDGFTVTSEALGLFCLSEKANFAAWWLVDDTIMRDCIPEGQDQPDRLKGDAIEDKGKGVDPLPYWLGDVPDCLWAKGKNDFGRVVSAEPLVVHPKSDSRPHKAQYPLSREAEEGVREVNADLVKRGAIKEIAYSPVNSPIIPVKKAKAPIVHNPITIMASIPAEAKWFSIIDLANAFFSIPRWTWTVMPQGYTEAPSVYGQELGKNLEGFTVPGGSTLVQYVDDLLLCSHTRESCKQDTIAMLDFLAIKIGHKASKEKLQLVSQRVKYLGHVLTSEGRSLGPDRVASIQEMPKPETKQQLLSVPGMIDYCRPWIQDYAQRSQPLV</sequence>
<dbReference type="AlphaFoldDB" id="A0A3B3Q946"/>
<dbReference type="Pfam" id="PF00078">
    <property type="entry name" value="RVT_1"/>
    <property type="match status" value="1"/>
</dbReference>
<dbReference type="InterPro" id="IPR043502">
    <property type="entry name" value="DNA/RNA_pol_sf"/>
</dbReference>
<dbReference type="GeneTree" id="ENSGT01120000273042"/>
<feature type="domain" description="Reverse transcriptase" evidence="3">
    <location>
        <begin position="189"/>
        <end position="278"/>
    </location>
</feature>
<dbReference type="PANTHER" id="PTHR33064:SF37">
    <property type="entry name" value="RIBONUCLEASE H"/>
    <property type="match status" value="1"/>
</dbReference>
<evidence type="ECO:0000256" key="1">
    <source>
        <dbReference type="ARBA" id="ARBA00010879"/>
    </source>
</evidence>
<dbReference type="Gene3D" id="3.10.10.10">
    <property type="entry name" value="HIV Type 1 Reverse Transcriptase, subunit A, domain 1"/>
    <property type="match status" value="1"/>
</dbReference>
<dbReference type="InterPro" id="IPR043128">
    <property type="entry name" value="Rev_trsase/Diguanyl_cyclase"/>
</dbReference>
<evidence type="ECO:0000313" key="4">
    <source>
        <dbReference type="Ensembl" id="ENSPKIP00000003187.1"/>
    </source>
</evidence>
<reference evidence="4" key="1">
    <citation type="submission" date="2025-08" db="UniProtKB">
        <authorList>
            <consortium name="Ensembl"/>
        </authorList>
    </citation>
    <scope>IDENTIFICATION</scope>
</reference>
<dbReference type="InterPro" id="IPR000477">
    <property type="entry name" value="RT_dom"/>
</dbReference>
<name>A0A3B3Q946_9TELE</name>